<dbReference type="OrthoDB" id="4966979at2"/>
<dbReference type="EMBL" id="ANPE02000084">
    <property type="protein sequence ID" value="EMY35158.1"/>
    <property type="molecule type" value="Genomic_DNA"/>
</dbReference>
<organism evidence="3 4">
    <name type="scientific">Arthrobacter crystallopoietes BAB-32</name>
    <dbReference type="NCBI Taxonomy" id="1246476"/>
    <lineage>
        <taxon>Bacteria</taxon>
        <taxon>Bacillati</taxon>
        <taxon>Actinomycetota</taxon>
        <taxon>Actinomycetes</taxon>
        <taxon>Micrococcales</taxon>
        <taxon>Micrococcaceae</taxon>
        <taxon>Crystallibacter</taxon>
    </lineage>
</organism>
<sequence length="396" mass="41655">MASTQTGRRLAGIDAARGLALLGMMATHIYPLWTQGADPEPNFTGLVLSGRSSALFAVLAGVGLALLSGGNKPHTGRFLTADRGGIAVRAALIALVGLMLGTLETNIAVILVHYAVLFWCALPFLQLRLPVLAAWAAGWLLLSPVAAYLLRGGLEAWLDPAQLGHNPNPLDFFIPATLLADLIATGFYPALQWLGYILVGLLIGRLDLRRTVVQLWLLAGGLGAAALGKAASAVIMVQLGGLAGLASTAAAQRPDFGLIYQVNLSWVSMNDSWWWLGVAGPHSGTTFDLLHTCGTSAVVIAVCLLLTSHWSKLLLPLSGAGAMTLSLYSAHVWVMSIMPDGAAAPSDNVLYWGQVIIALSVGTALSVLSVRGPLELVTSTASRLARESLRGNRQYN</sequence>
<keyword evidence="1" id="KW-0472">Membrane</keyword>
<evidence type="ECO:0000313" key="3">
    <source>
        <dbReference type="EMBL" id="EMY35158.1"/>
    </source>
</evidence>
<feature type="transmembrane region" description="Helical" evidence="1">
    <location>
        <begin position="12"/>
        <end position="33"/>
    </location>
</feature>
<feature type="transmembrane region" description="Helical" evidence="1">
    <location>
        <begin position="215"/>
        <end position="237"/>
    </location>
</feature>
<feature type="transmembrane region" description="Helical" evidence="1">
    <location>
        <begin position="289"/>
        <end position="306"/>
    </location>
</feature>
<evidence type="ECO:0000256" key="1">
    <source>
        <dbReference type="SAM" id="Phobius"/>
    </source>
</evidence>
<evidence type="ECO:0000313" key="4">
    <source>
        <dbReference type="Proteomes" id="UP000010729"/>
    </source>
</evidence>
<accession>N1VA38</accession>
<dbReference type="Pfam" id="PF07786">
    <property type="entry name" value="HGSNAT_cat"/>
    <property type="match status" value="1"/>
</dbReference>
<feature type="transmembrane region" description="Helical" evidence="1">
    <location>
        <begin position="172"/>
        <end position="203"/>
    </location>
</feature>
<dbReference type="AlphaFoldDB" id="N1VA38"/>
<keyword evidence="4" id="KW-1185">Reference proteome</keyword>
<feature type="transmembrane region" description="Helical" evidence="1">
    <location>
        <begin position="349"/>
        <end position="370"/>
    </location>
</feature>
<feature type="domain" description="Heparan-alpha-glucosaminide N-acetyltransferase catalytic" evidence="2">
    <location>
        <begin position="9"/>
        <end position="210"/>
    </location>
</feature>
<gene>
    <name evidence="3" type="ORF">D477_005861</name>
</gene>
<feature type="transmembrane region" description="Helical" evidence="1">
    <location>
        <begin position="53"/>
        <end position="71"/>
    </location>
</feature>
<dbReference type="InterPro" id="IPR012429">
    <property type="entry name" value="HGSNAT_cat"/>
</dbReference>
<keyword evidence="1" id="KW-1133">Transmembrane helix</keyword>
<reference evidence="3 4" key="1">
    <citation type="journal article" date="2013" name="Genome Announc.">
        <title>Draft Genome Sequence of Arthrobacter crystallopoietes Strain BAB-32, Revealing Genes for Bioremediation.</title>
        <authorList>
            <person name="Joshi M.N."/>
            <person name="Pandit A.S."/>
            <person name="Sharma A."/>
            <person name="Pandya R.V."/>
            <person name="Desai S.M."/>
            <person name="Saxena A.K."/>
            <person name="Bagatharia S.B."/>
        </authorList>
    </citation>
    <scope>NUCLEOTIDE SEQUENCE [LARGE SCALE GENOMIC DNA]</scope>
    <source>
        <strain evidence="3 4">BAB-32</strain>
    </source>
</reference>
<name>N1VA38_9MICC</name>
<feature type="transmembrane region" description="Helical" evidence="1">
    <location>
        <begin position="313"/>
        <end position="337"/>
    </location>
</feature>
<feature type="transmembrane region" description="Helical" evidence="1">
    <location>
        <begin position="132"/>
        <end position="152"/>
    </location>
</feature>
<protein>
    <recommendedName>
        <fullName evidence="2">Heparan-alpha-glucosaminide N-acetyltransferase catalytic domain-containing protein</fullName>
    </recommendedName>
</protein>
<keyword evidence="1" id="KW-0812">Transmembrane</keyword>
<comment type="caution">
    <text evidence="3">The sequence shown here is derived from an EMBL/GenBank/DDBJ whole genome shotgun (WGS) entry which is preliminary data.</text>
</comment>
<evidence type="ECO:0000259" key="2">
    <source>
        <dbReference type="Pfam" id="PF07786"/>
    </source>
</evidence>
<feature type="transmembrane region" description="Helical" evidence="1">
    <location>
        <begin position="107"/>
        <end position="125"/>
    </location>
</feature>
<dbReference type="Proteomes" id="UP000010729">
    <property type="component" value="Unassembled WGS sequence"/>
</dbReference>
<dbReference type="RefSeq" id="WP_005267940.1">
    <property type="nucleotide sequence ID" value="NZ_ANPE02000084.1"/>
</dbReference>
<feature type="transmembrane region" description="Helical" evidence="1">
    <location>
        <begin position="83"/>
        <end position="101"/>
    </location>
</feature>
<proteinExistence type="predicted"/>